<dbReference type="SUPFAM" id="SSF57701">
    <property type="entry name" value="Zn2/Cys6 DNA-binding domain"/>
    <property type="match status" value="1"/>
</dbReference>
<dbReference type="OrthoDB" id="3055369at2759"/>
<accession>A0A0C3CCR0</accession>
<reference evidence="2 3" key="1">
    <citation type="submission" date="2014-04" db="EMBL/GenBank/DDBJ databases">
        <authorList>
            <consortium name="DOE Joint Genome Institute"/>
            <person name="Kuo A."/>
            <person name="Gay G."/>
            <person name="Dore J."/>
            <person name="Kohler A."/>
            <person name="Nagy L.G."/>
            <person name="Floudas D."/>
            <person name="Copeland A."/>
            <person name="Barry K.W."/>
            <person name="Cichocki N."/>
            <person name="Veneault-Fourrey C."/>
            <person name="LaButti K."/>
            <person name="Lindquist E.A."/>
            <person name="Lipzen A."/>
            <person name="Lundell T."/>
            <person name="Morin E."/>
            <person name="Murat C."/>
            <person name="Sun H."/>
            <person name="Tunlid A."/>
            <person name="Henrissat B."/>
            <person name="Grigoriev I.V."/>
            <person name="Hibbett D.S."/>
            <person name="Martin F."/>
            <person name="Nordberg H.P."/>
            <person name="Cantor M.N."/>
            <person name="Hua S.X."/>
        </authorList>
    </citation>
    <scope>NUCLEOTIDE SEQUENCE [LARGE SCALE GENOMIC DNA]</scope>
    <source>
        <strain evidence="3">h7</strain>
    </source>
</reference>
<dbReference type="HOGENOM" id="CLU_045419_0_0_1"/>
<protein>
    <recommendedName>
        <fullName evidence="1">Zn(2)-C6 fungal-type domain-containing protein</fullName>
    </recommendedName>
</protein>
<dbReference type="EMBL" id="KN831779">
    <property type="protein sequence ID" value="KIM42034.1"/>
    <property type="molecule type" value="Genomic_DNA"/>
</dbReference>
<dbReference type="GO" id="GO:0008270">
    <property type="term" value="F:zinc ion binding"/>
    <property type="evidence" value="ECO:0007669"/>
    <property type="project" value="InterPro"/>
</dbReference>
<gene>
    <name evidence="2" type="ORF">M413DRAFT_445215</name>
</gene>
<evidence type="ECO:0000313" key="2">
    <source>
        <dbReference type="EMBL" id="KIM42034.1"/>
    </source>
</evidence>
<organism evidence="2 3">
    <name type="scientific">Hebeloma cylindrosporum</name>
    <dbReference type="NCBI Taxonomy" id="76867"/>
    <lineage>
        <taxon>Eukaryota</taxon>
        <taxon>Fungi</taxon>
        <taxon>Dikarya</taxon>
        <taxon>Basidiomycota</taxon>
        <taxon>Agaricomycotina</taxon>
        <taxon>Agaricomycetes</taxon>
        <taxon>Agaricomycetidae</taxon>
        <taxon>Agaricales</taxon>
        <taxon>Agaricineae</taxon>
        <taxon>Hymenogastraceae</taxon>
        <taxon>Hebeloma</taxon>
    </lineage>
</organism>
<dbReference type="Pfam" id="PF00172">
    <property type="entry name" value="Zn_clus"/>
    <property type="match status" value="1"/>
</dbReference>
<keyword evidence="3" id="KW-1185">Reference proteome</keyword>
<reference evidence="3" key="2">
    <citation type="submission" date="2015-01" db="EMBL/GenBank/DDBJ databases">
        <title>Evolutionary Origins and Diversification of the Mycorrhizal Mutualists.</title>
        <authorList>
            <consortium name="DOE Joint Genome Institute"/>
            <consortium name="Mycorrhizal Genomics Consortium"/>
            <person name="Kohler A."/>
            <person name="Kuo A."/>
            <person name="Nagy L.G."/>
            <person name="Floudas D."/>
            <person name="Copeland A."/>
            <person name="Barry K.W."/>
            <person name="Cichocki N."/>
            <person name="Veneault-Fourrey C."/>
            <person name="LaButti K."/>
            <person name="Lindquist E.A."/>
            <person name="Lipzen A."/>
            <person name="Lundell T."/>
            <person name="Morin E."/>
            <person name="Murat C."/>
            <person name="Riley R."/>
            <person name="Ohm R."/>
            <person name="Sun H."/>
            <person name="Tunlid A."/>
            <person name="Henrissat B."/>
            <person name="Grigoriev I.V."/>
            <person name="Hibbett D.S."/>
            <person name="Martin F."/>
        </authorList>
    </citation>
    <scope>NUCLEOTIDE SEQUENCE [LARGE SCALE GENOMIC DNA]</scope>
    <source>
        <strain evidence="3">h7</strain>
    </source>
</reference>
<dbReference type="InterPro" id="IPR054464">
    <property type="entry name" value="ULD_fung"/>
</dbReference>
<dbReference type="InterPro" id="IPR036864">
    <property type="entry name" value="Zn2-C6_fun-type_DNA-bd_sf"/>
</dbReference>
<evidence type="ECO:0000259" key="1">
    <source>
        <dbReference type="PROSITE" id="PS50048"/>
    </source>
</evidence>
<dbReference type="AlphaFoldDB" id="A0A0C3CCR0"/>
<dbReference type="Proteomes" id="UP000053424">
    <property type="component" value="Unassembled WGS sequence"/>
</dbReference>
<evidence type="ECO:0000313" key="3">
    <source>
        <dbReference type="Proteomes" id="UP000053424"/>
    </source>
</evidence>
<dbReference type="PROSITE" id="PS00463">
    <property type="entry name" value="ZN2_CY6_FUNGAL_1"/>
    <property type="match status" value="1"/>
</dbReference>
<proteinExistence type="predicted"/>
<name>A0A0C3CCR0_HEBCY</name>
<dbReference type="PROSITE" id="PS50048">
    <property type="entry name" value="ZN2_CY6_FUNGAL_2"/>
    <property type="match status" value="1"/>
</dbReference>
<sequence>MTLFSFTAGSLGDIISTIDLTTQVVRALYDHRNITRECDTLAMEVRSLQQVLILTNVALTKYESTPLGEPLVHCILPEIAQCHLLLRHFSHKIDSCRQALTSTTISTLWRRVIWAASGEAASLSAKLSGHRLKLSLLLMSLNSVEFLDSGQVRKCKEIDFFPMKRIQNDMIGVMDPQGDTIGIPTLFCSSWESFHYVMQSYFVDRVGKDYIERGDYGIIRQESNQAVDRSGFAKAVREGDGNVFEMSIILKTQTKATKECPRCSRTNTGSQSESGWTRCSHCSCRFNVDHTTTVSTLRPNFSLNMDRLLENGGDAAESKSNAIKPGKKQSDVSETKYFRRITLALPAQTNNSIPPPMERRLRACNFCRSMKLKCDGGKPSCGPCTKTGKPCNYFPPRPVKIHLDEDGEEDFLYPIRSASEAQIAQRNRSAPLVGSWISPKILAYTLK</sequence>
<dbReference type="GO" id="GO:0000981">
    <property type="term" value="F:DNA-binding transcription factor activity, RNA polymerase II-specific"/>
    <property type="evidence" value="ECO:0007669"/>
    <property type="project" value="InterPro"/>
</dbReference>
<dbReference type="CDD" id="cd00067">
    <property type="entry name" value="GAL4"/>
    <property type="match status" value="1"/>
</dbReference>
<feature type="domain" description="Zn(2)-C6 fungal-type" evidence="1">
    <location>
        <begin position="363"/>
        <end position="393"/>
    </location>
</feature>
<dbReference type="InterPro" id="IPR001138">
    <property type="entry name" value="Zn2Cys6_DnaBD"/>
</dbReference>
<dbReference type="Pfam" id="PF22893">
    <property type="entry name" value="ULD_2"/>
    <property type="match status" value="1"/>
</dbReference>
<dbReference type="Gene3D" id="4.10.240.10">
    <property type="entry name" value="Zn(2)-C6 fungal-type DNA-binding domain"/>
    <property type="match status" value="1"/>
</dbReference>
<dbReference type="SMART" id="SM00066">
    <property type="entry name" value="GAL4"/>
    <property type="match status" value="1"/>
</dbReference>